<protein>
    <submittedName>
        <fullName evidence="6">Cobalt ECF transporter T component CbiQ</fullName>
    </submittedName>
</protein>
<evidence type="ECO:0000256" key="5">
    <source>
        <dbReference type="SAM" id="Phobius"/>
    </source>
</evidence>
<feature type="transmembrane region" description="Helical" evidence="5">
    <location>
        <begin position="62"/>
        <end position="83"/>
    </location>
</feature>
<keyword evidence="3 5" id="KW-1133">Transmembrane helix</keyword>
<comment type="caution">
    <text evidence="6">The sequence shown here is derived from an EMBL/GenBank/DDBJ whole genome shotgun (WGS) entry which is preliminary data.</text>
</comment>
<sequence>MNPLDISAAHNRWSGHPVVEKVALYGGLLVCAMVLPPRTGAPLVLAAVMVATLALARVRVRLFLLAMLGPALFIALGSLPIAVSLRGGPHLEAGGVAIAVDTSLRAIAASAATIGLAVTTSMADLLDLARRSGVPASLCHVADLTYRLIGILINSARAAREAAGLRLGLQNPRTAIAVIGTQFALIFVRATDRARSMSEAMSLRAEPGMTAVLTESRPARPARLVATAVALGLIAAASVSSWMFWNGG</sequence>
<evidence type="ECO:0000313" key="7">
    <source>
        <dbReference type="Proteomes" id="UP000475545"/>
    </source>
</evidence>
<dbReference type="InterPro" id="IPR003339">
    <property type="entry name" value="ABC/ECF_trnsptr_transmembrane"/>
</dbReference>
<dbReference type="RefSeq" id="WP_160903253.1">
    <property type="nucleotide sequence ID" value="NZ_CP102850.1"/>
</dbReference>
<dbReference type="PANTHER" id="PTHR43723">
    <property type="entry name" value="COBALT TRANSPORT PROTEIN CBIQ"/>
    <property type="match status" value="1"/>
</dbReference>
<dbReference type="InterPro" id="IPR052770">
    <property type="entry name" value="Cobalt_transport_CbiQ"/>
</dbReference>
<evidence type="ECO:0000313" key="6">
    <source>
        <dbReference type="EMBL" id="MXP23105.1"/>
    </source>
</evidence>
<evidence type="ECO:0000256" key="2">
    <source>
        <dbReference type="ARBA" id="ARBA00022692"/>
    </source>
</evidence>
<evidence type="ECO:0000256" key="3">
    <source>
        <dbReference type="ARBA" id="ARBA00022989"/>
    </source>
</evidence>
<dbReference type="AlphaFoldDB" id="A0A6L7GWW3"/>
<keyword evidence="2 5" id="KW-0812">Transmembrane</keyword>
<gene>
    <name evidence="6" type="ORF">GIY30_17345</name>
</gene>
<accession>A0A6L7GWW3</accession>
<dbReference type="GO" id="GO:0043190">
    <property type="term" value="C:ATP-binding cassette (ABC) transporter complex"/>
    <property type="evidence" value="ECO:0007669"/>
    <property type="project" value="TreeGrafter"/>
</dbReference>
<keyword evidence="7" id="KW-1185">Reference proteome</keyword>
<proteinExistence type="predicted"/>
<feature type="transmembrane region" description="Helical" evidence="5">
    <location>
        <begin position="224"/>
        <end position="245"/>
    </location>
</feature>
<feature type="transmembrane region" description="Helical" evidence="5">
    <location>
        <begin position="103"/>
        <end position="123"/>
    </location>
</feature>
<name>A0A6L7GWW3_9ACTN</name>
<dbReference type="Pfam" id="PF02361">
    <property type="entry name" value="CbiQ"/>
    <property type="match status" value="1"/>
</dbReference>
<dbReference type="GO" id="GO:0006824">
    <property type="term" value="P:cobalt ion transport"/>
    <property type="evidence" value="ECO:0007669"/>
    <property type="project" value="TreeGrafter"/>
</dbReference>
<evidence type="ECO:0000256" key="4">
    <source>
        <dbReference type="ARBA" id="ARBA00023136"/>
    </source>
</evidence>
<dbReference type="PANTHER" id="PTHR43723:SF1">
    <property type="entry name" value="COBALT TRANSPORT PROTEIN CBIQ"/>
    <property type="match status" value="1"/>
</dbReference>
<feature type="transmembrane region" description="Helical" evidence="5">
    <location>
        <begin position="22"/>
        <end position="55"/>
    </location>
</feature>
<organism evidence="6 7">
    <name type="scientific">Gordonia mangrovi</name>
    <dbReference type="NCBI Taxonomy" id="2665643"/>
    <lineage>
        <taxon>Bacteria</taxon>
        <taxon>Bacillati</taxon>
        <taxon>Actinomycetota</taxon>
        <taxon>Actinomycetes</taxon>
        <taxon>Mycobacteriales</taxon>
        <taxon>Gordoniaceae</taxon>
        <taxon>Gordonia</taxon>
    </lineage>
</organism>
<comment type="subcellular location">
    <subcellularLocation>
        <location evidence="1">Membrane</location>
        <topology evidence="1">Multi-pass membrane protein</topology>
    </subcellularLocation>
</comment>
<reference evidence="6 7" key="1">
    <citation type="submission" date="2019-11" db="EMBL/GenBank/DDBJ databases">
        <title>Gordonia sp. nov., a novel actinobacterium isolated from mangrove soil in Hainan.</title>
        <authorList>
            <person name="Huang X."/>
            <person name="Xie Y."/>
            <person name="Chu X."/>
            <person name="Xiao K."/>
        </authorList>
    </citation>
    <scope>NUCLEOTIDE SEQUENCE [LARGE SCALE GENOMIC DNA]</scope>
    <source>
        <strain evidence="6 7">HNM0687</strain>
    </source>
</reference>
<dbReference type="Proteomes" id="UP000475545">
    <property type="component" value="Unassembled WGS sequence"/>
</dbReference>
<dbReference type="CDD" id="cd16914">
    <property type="entry name" value="EcfT"/>
    <property type="match status" value="1"/>
</dbReference>
<dbReference type="EMBL" id="WMBR01000004">
    <property type="protein sequence ID" value="MXP23105.1"/>
    <property type="molecule type" value="Genomic_DNA"/>
</dbReference>
<evidence type="ECO:0000256" key="1">
    <source>
        <dbReference type="ARBA" id="ARBA00004141"/>
    </source>
</evidence>
<keyword evidence="4 5" id="KW-0472">Membrane</keyword>